<dbReference type="AlphaFoldDB" id="A0A7V3YHW3"/>
<name>A0A7V3YHW3_9BACT</name>
<keyword evidence="1" id="KW-0145">Chemotaxis</keyword>
<comment type="caution">
    <text evidence="3">The sequence shown here is derived from an EMBL/GenBank/DDBJ whole genome shotgun (WGS) entry which is preliminary data.</text>
</comment>
<dbReference type="GO" id="GO:0006935">
    <property type="term" value="P:chemotaxis"/>
    <property type="evidence" value="ECO:0007669"/>
    <property type="project" value="UniProtKB-KW"/>
</dbReference>
<evidence type="ECO:0000259" key="2">
    <source>
        <dbReference type="Pfam" id="PF13690"/>
    </source>
</evidence>
<protein>
    <recommendedName>
        <fullName evidence="2">Chemotaxis phosphatase CheX-like domain-containing protein</fullName>
    </recommendedName>
</protein>
<dbReference type="EMBL" id="DTFV01000126">
    <property type="protein sequence ID" value="HGI31388.1"/>
    <property type="molecule type" value="Genomic_DNA"/>
</dbReference>
<sequence length="197" mass="21223">MKNFLPRPGHWVLCPPCRNPLLLRPCSRHCRTFPGGDVVERYQFSEIVDAFVDAAKEVVTQILGVEVVEQQDGAGDALITFDGVVAVVGFSGAFSGRLLLGIPEPLSVALFHALGGETLPSPDEELFAASEFGNLVSGHALTSINNRFPGSNARPSPPSAFLGKRMVFFNFGTTGSRVILATPYGDMKMDIAFKEEP</sequence>
<evidence type="ECO:0000256" key="1">
    <source>
        <dbReference type="ARBA" id="ARBA00022500"/>
    </source>
</evidence>
<reference evidence="3" key="1">
    <citation type="journal article" date="2020" name="mSystems">
        <title>Genome- and Community-Level Interaction Insights into Carbon Utilization and Element Cycling Functions of Hydrothermarchaeota in Hydrothermal Sediment.</title>
        <authorList>
            <person name="Zhou Z."/>
            <person name="Liu Y."/>
            <person name="Xu W."/>
            <person name="Pan J."/>
            <person name="Luo Z.H."/>
            <person name="Li M."/>
        </authorList>
    </citation>
    <scope>NUCLEOTIDE SEQUENCE [LARGE SCALE GENOMIC DNA]</scope>
    <source>
        <strain evidence="3">SpSt-747</strain>
    </source>
</reference>
<dbReference type="Pfam" id="PF13690">
    <property type="entry name" value="CheX"/>
    <property type="match status" value="1"/>
</dbReference>
<dbReference type="CDD" id="cd17906">
    <property type="entry name" value="CheX"/>
    <property type="match status" value="1"/>
</dbReference>
<feature type="domain" description="Chemotaxis phosphatase CheX-like" evidence="2">
    <location>
        <begin position="84"/>
        <end position="165"/>
    </location>
</feature>
<dbReference type="SUPFAM" id="SSF103039">
    <property type="entry name" value="CheC-like"/>
    <property type="match status" value="1"/>
</dbReference>
<organism evidence="3">
    <name type="scientific">Candidatus Caldatribacterium californiense</name>
    <dbReference type="NCBI Taxonomy" id="1454726"/>
    <lineage>
        <taxon>Bacteria</taxon>
        <taxon>Pseudomonadati</taxon>
        <taxon>Atribacterota</taxon>
        <taxon>Atribacteria</taxon>
        <taxon>Atribacterales</taxon>
        <taxon>Candidatus Caldatribacteriaceae</taxon>
        <taxon>Candidatus Caldatribacterium</taxon>
    </lineage>
</organism>
<dbReference type="Gene3D" id="3.40.1550.10">
    <property type="entry name" value="CheC-like"/>
    <property type="match status" value="1"/>
</dbReference>
<evidence type="ECO:0000313" key="3">
    <source>
        <dbReference type="EMBL" id="HGI31388.1"/>
    </source>
</evidence>
<accession>A0A7V3YHW3</accession>
<dbReference type="InterPro" id="IPR028051">
    <property type="entry name" value="CheX-like_dom"/>
</dbReference>
<gene>
    <name evidence="3" type="ORF">ENV30_08820</name>
</gene>
<dbReference type="InterPro" id="IPR028976">
    <property type="entry name" value="CheC-like_sf"/>
</dbReference>
<proteinExistence type="predicted"/>